<dbReference type="OrthoDB" id="10621266at2759"/>
<evidence type="ECO:0000313" key="1">
    <source>
        <dbReference type="EMBL" id="EHL00899.1"/>
    </source>
</evidence>
<keyword evidence="2" id="KW-1185">Reference proteome</keyword>
<evidence type="ECO:0000313" key="2">
    <source>
        <dbReference type="Proteomes" id="UP000005446"/>
    </source>
</evidence>
<comment type="caution">
    <text evidence="1">The sequence shown here is derived from an EMBL/GenBank/DDBJ whole genome shotgun (WGS) entry which is preliminary data.</text>
</comment>
<accession>H0EKN9</accession>
<dbReference type="InParanoid" id="H0EKN9"/>
<organism evidence="1 2">
    <name type="scientific">Glarea lozoyensis (strain ATCC 74030 / MF5533)</name>
    <dbReference type="NCBI Taxonomy" id="1104152"/>
    <lineage>
        <taxon>Eukaryota</taxon>
        <taxon>Fungi</taxon>
        <taxon>Dikarya</taxon>
        <taxon>Ascomycota</taxon>
        <taxon>Pezizomycotina</taxon>
        <taxon>Leotiomycetes</taxon>
        <taxon>Helotiales</taxon>
        <taxon>Helotiaceae</taxon>
        <taxon>Glarea</taxon>
    </lineage>
</organism>
<protein>
    <submittedName>
        <fullName evidence="1">Uncharacterized protein</fullName>
    </submittedName>
</protein>
<dbReference type="HOGENOM" id="CLU_2359930_0_0_1"/>
<sequence>MALAQDIEKALKESLELLDLERLEYEPATREQHRIQSAYVEDLTAEPGYHSKEDDKFFFEEAFDFAVWELEQTKQELVIGFAEECWDGTITEEECV</sequence>
<proteinExistence type="predicted"/>
<dbReference type="Proteomes" id="UP000005446">
    <property type="component" value="Unassembled WGS sequence"/>
</dbReference>
<name>H0EKN9_GLAL7</name>
<reference evidence="1 2" key="1">
    <citation type="journal article" date="2012" name="Eukaryot. Cell">
        <title>Genome sequence of the fungus Glarea lozoyensis: the first genome sequence of a species from the Helotiaceae family.</title>
        <authorList>
            <person name="Youssar L."/>
            <person name="Gruening B.A."/>
            <person name="Erxleben A."/>
            <person name="Guenther S."/>
            <person name="Huettel W."/>
        </authorList>
    </citation>
    <scope>NUCLEOTIDE SEQUENCE [LARGE SCALE GENOMIC DNA]</scope>
    <source>
        <strain evidence="2">ATCC 74030 / MF5533</strain>
    </source>
</reference>
<gene>
    <name evidence="1" type="ORF">M7I_3294</name>
</gene>
<dbReference type="EMBL" id="AGUE01000073">
    <property type="protein sequence ID" value="EHL00899.1"/>
    <property type="molecule type" value="Genomic_DNA"/>
</dbReference>
<dbReference type="AlphaFoldDB" id="H0EKN9"/>